<dbReference type="PANTHER" id="PTHR10458">
    <property type="entry name" value="PEPTIDE DEFORMYLASE"/>
    <property type="match status" value="1"/>
</dbReference>
<dbReference type="PRINTS" id="PR01576">
    <property type="entry name" value="PDEFORMYLASE"/>
</dbReference>
<dbReference type="InterPro" id="IPR036821">
    <property type="entry name" value="Peptide_deformylase_sf"/>
</dbReference>
<dbReference type="CDD" id="cd00487">
    <property type="entry name" value="Pep_deformylase"/>
    <property type="match status" value="1"/>
</dbReference>
<accession>A0A561Q7P3</accession>
<dbReference type="EMBL" id="VIWP01000015">
    <property type="protein sequence ID" value="TWF46382.1"/>
    <property type="molecule type" value="Genomic_DNA"/>
</dbReference>
<evidence type="ECO:0000313" key="4">
    <source>
        <dbReference type="Proteomes" id="UP000320653"/>
    </source>
</evidence>
<dbReference type="HAMAP" id="MF_00163">
    <property type="entry name" value="Pep_deformylase"/>
    <property type="match status" value="1"/>
</dbReference>
<dbReference type="NCBIfam" id="NF009484">
    <property type="entry name" value="PRK12846.1-5"/>
    <property type="match status" value="1"/>
</dbReference>
<organism evidence="3 4">
    <name type="scientific">Neorhizobium alkalisoli</name>
    <dbReference type="NCBI Taxonomy" id="528178"/>
    <lineage>
        <taxon>Bacteria</taxon>
        <taxon>Pseudomonadati</taxon>
        <taxon>Pseudomonadota</taxon>
        <taxon>Alphaproteobacteria</taxon>
        <taxon>Hyphomicrobiales</taxon>
        <taxon>Rhizobiaceae</taxon>
        <taxon>Rhizobium/Agrobacterium group</taxon>
        <taxon>Neorhizobium</taxon>
    </lineage>
</organism>
<proteinExistence type="inferred from homology"/>
<dbReference type="Pfam" id="PF01327">
    <property type="entry name" value="Pep_deformylase"/>
    <property type="match status" value="1"/>
</dbReference>
<evidence type="ECO:0000256" key="1">
    <source>
        <dbReference type="ARBA" id="ARBA00010759"/>
    </source>
</evidence>
<feature type="active site" evidence="2">
    <location>
        <position position="134"/>
    </location>
</feature>
<keyword evidence="4" id="KW-1185">Reference proteome</keyword>
<evidence type="ECO:0000313" key="3">
    <source>
        <dbReference type="EMBL" id="TWF46382.1"/>
    </source>
</evidence>
<dbReference type="GO" id="GO:0042586">
    <property type="term" value="F:peptide deformylase activity"/>
    <property type="evidence" value="ECO:0007669"/>
    <property type="project" value="InterPro"/>
</dbReference>
<comment type="caution">
    <text evidence="3">The sequence shown here is derived from an EMBL/GenBank/DDBJ whole genome shotgun (WGS) entry which is preliminary data.</text>
</comment>
<name>A0A561Q7P3_9HYPH</name>
<reference evidence="3 4" key="1">
    <citation type="submission" date="2019-06" db="EMBL/GenBank/DDBJ databases">
        <title>Sorghum-associated microbial communities from plants grown in Nebraska, USA.</title>
        <authorList>
            <person name="Schachtman D."/>
        </authorList>
    </citation>
    <scope>NUCLEOTIDE SEQUENCE [LARGE SCALE GENOMIC DNA]</scope>
    <source>
        <strain evidence="3 4">1225</strain>
    </source>
</reference>
<dbReference type="Proteomes" id="UP000320653">
    <property type="component" value="Unassembled WGS sequence"/>
</dbReference>
<dbReference type="Gene3D" id="3.90.45.10">
    <property type="entry name" value="Peptide deformylase"/>
    <property type="match status" value="1"/>
</dbReference>
<gene>
    <name evidence="3" type="ORF">FHW37_11578</name>
</gene>
<dbReference type="PIRSF" id="PIRSF004749">
    <property type="entry name" value="Pep_def"/>
    <property type="match status" value="1"/>
</dbReference>
<comment type="similarity">
    <text evidence="1 2">Belongs to the polypeptide deformylase family.</text>
</comment>
<protein>
    <recommendedName>
        <fullName evidence="2">Peptide deformylase-like</fullName>
    </recommendedName>
    <alternativeName>
        <fullName evidence="2">Polypeptide deformylase-like</fullName>
    </alternativeName>
</protein>
<dbReference type="AlphaFoldDB" id="A0A561Q7P3"/>
<dbReference type="NCBIfam" id="TIGR00079">
    <property type="entry name" value="pept_deformyl"/>
    <property type="match status" value="1"/>
</dbReference>
<dbReference type="InterPro" id="IPR023635">
    <property type="entry name" value="Peptide_deformylase"/>
</dbReference>
<dbReference type="RefSeq" id="WP_145643322.1">
    <property type="nucleotide sequence ID" value="NZ_VIWP01000015.1"/>
</dbReference>
<comment type="caution">
    <text evidence="2">Lacks conserved residue(s) required for the propagation of feature annotation.</text>
</comment>
<sequence>MAVLKILRYPDPGLSQPCKAVERFDDALRGLADDLLETMRAAPGVGITAAHVGVYTRLVVLELSASAGPLFYVNPEIVETGTQTIIHTEGSVSMPGATEEIERPAKIRMRWQDLSGGVHEDDFTGFHAVCLQHEIDQLDGLFWLRRLSRIKRDRVIKRWQKSH</sequence>
<dbReference type="OrthoDB" id="9804313at2"/>
<dbReference type="PANTHER" id="PTHR10458:SF22">
    <property type="entry name" value="PEPTIDE DEFORMYLASE"/>
    <property type="match status" value="1"/>
</dbReference>
<dbReference type="SUPFAM" id="SSF56420">
    <property type="entry name" value="Peptide deformylase"/>
    <property type="match status" value="1"/>
</dbReference>
<evidence type="ECO:0000256" key="2">
    <source>
        <dbReference type="HAMAP-Rule" id="MF_00163"/>
    </source>
</evidence>